<gene>
    <name evidence="2" type="ORF">IDJ77_10990</name>
</gene>
<keyword evidence="3" id="KW-1185">Reference proteome</keyword>
<evidence type="ECO:0000313" key="3">
    <source>
        <dbReference type="Proteomes" id="UP000606600"/>
    </source>
</evidence>
<dbReference type="Gene3D" id="1.25.40.10">
    <property type="entry name" value="Tetratricopeptide repeat domain"/>
    <property type="match status" value="1"/>
</dbReference>
<comment type="caution">
    <text evidence="2">The sequence shown here is derived from an EMBL/GenBank/DDBJ whole genome shotgun (WGS) entry which is preliminary data.</text>
</comment>
<dbReference type="Pfam" id="PF11138">
    <property type="entry name" value="DUF2911"/>
    <property type="match status" value="1"/>
</dbReference>
<keyword evidence="1" id="KW-0732">Signal</keyword>
<dbReference type="Proteomes" id="UP000606600">
    <property type="component" value="Unassembled WGS sequence"/>
</dbReference>
<name>A0ABR7WPT7_9SPHI</name>
<dbReference type="EMBL" id="JACWMY010000005">
    <property type="protein sequence ID" value="MBD1364335.1"/>
    <property type="molecule type" value="Genomic_DNA"/>
</dbReference>
<dbReference type="InterPro" id="IPR011990">
    <property type="entry name" value="TPR-like_helical_dom_sf"/>
</dbReference>
<reference evidence="2 3" key="1">
    <citation type="submission" date="2020-09" db="EMBL/GenBank/DDBJ databases">
        <title>Novel species of Mucilaginibacter isolated from a glacier on the Tibetan Plateau.</title>
        <authorList>
            <person name="Liu Q."/>
            <person name="Xin Y.-H."/>
        </authorList>
    </citation>
    <scope>NUCLEOTIDE SEQUENCE [LARGE SCALE GENOMIC DNA]</scope>
    <source>
        <strain evidence="2 3">ZT4R22</strain>
    </source>
</reference>
<protein>
    <submittedName>
        <fullName evidence="2">DUF2911 domain-containing protein</fullName>
    </submittedName>
</protein>
<organism evidence="2 3">
    <name type="scientific">Mucilaginibacter pankratovii</name>
    <dbReference type="NCBI Taxonomy" id="2772110"/>
    <lineage>
        <taxon>Bacteria</taxon>
        <taxon>Pseudomonadati</taxon>
        <taxon>Bacteroidota</taxon>
        <taxon>Sphingobacteriia</taxon>
        <taxon>Sphingobacteriales</taxon>
        <taxon>Sphingobacteriaceae</taxon>
        <taxon>Mucilaginibacter</taxon>
    </lineage>
</organism>
<dbReference type="InterPro" id="IPR021314">
    <property type="entry name" value="DUF2911"/>
</dbReference>
<dbReference type="RefSeq" id="WP_191189001.1">
    <property type="nucleotide sequence ID" value="NZ_JACWMY010000005.1"/>
</dbReference>
<evidence type="ECO:0000313" key="2">
    <source>
        <dbReference type="EMBL" id="MBD1364335.1"/>
    </source>
</evidence>
<feature type="signal peptide" evidence="1">
    <location>
        <begin position="1"/>
        <end position="19"/>
    </location>
</feature>
<feature type="chain" id="PRO_5047327300" evidence="1">
    <location>
        <begin position="20"/>
        <end position="371"/>
    </location>
</feature>
<proteinExistence type="predicted"/>
<dbReference type="SUPFAM" id="SSF48452">
    <property type="entry name" value="TPR-like"/>
    <property type="match status" value="1"/>
</dbReference>
<dbReference type="SMART" id="SM00028">
    <property type="entry name" value="TPR"/>
    <property type="match status" value="2"/>
</dbReference>
<dbReference type="InterPro" id="IPR019734">
    <property type="entry name" value="TPR_rpt"/>
</dbReference>
<accession>A0ABR7WPT7</accession>
<evidence type="ECO:0000256" key="1">
    <source>
        <dbReference type="SAM" id="SignalP"/>
    </source>
</evidence>
<sequence length="371" mass="40651">MKNYLLVTVIILLAGSLSAQVPYNSGLPNGYTKKAVVSEEIGLTMVSISYHRPAVNGREGKIWGQIVPVGFVNQGFGNGKLTPWRAGANENTVIEFKDDVIVEGQPLPKGKYGLFIAYDPVESMVIFSKRSDAWGSFFYDDKEDALRVKVKPKAIGNNVENLKYEFINQKPNSAVIALFWEKLSIPFTVEVDFLKQQYEALLAESQNPRGFTWQGLNIAANWALQNNYNLEKGLEWATLASGPNFPGDPTSFSALSTKASILLKLGKPDEAMAVVRKALPYGNPGQLLQLGRQLIATKNIAGAIEVFQFNYDKNPNQFIALVGMIRAHSAKGEYAKAVDFATKALPLAPNDASTKGVQAMLDRLKSGSDIN</sequence>